<feature type="coiled-coil region" evidence="7">
    <location>
        <begin position="31"/>
        <end position="58"/>
    </location>
</feature>
<dbReference type="InterPro" id="IPR037004">
    <property type="entry name" value="Exonuc_VII_ssu_sf"/>
</dbReference>
<keyword evidence="3" id="KW-0540">Nuclease</keyword>
<dbReference type="Gene3D" id="1.10.287.1040">
    <property type="entry name" value="Exonuclease VII, small subunit"/>
    <property type="match status" value="1"/>
</dbReference>
<evidence type="ECO:0000313" key="9">
    <source>
        <dbReference type="Proteomes" id="UP000201169"/>
    </source>
</evidence>
<gene>
    <name evidence="8" type="primary">xseB</name>
    <name evidence="8" type="ORF">CAV_0362</name>
</gene>
<accession>A0A222MWM7</accession>
<name>A0A222MWM7_9BACT</name>
<dbReference type="Pfam" id="PF02609">
    <property type="entry name" value="Exonuc_VII_S"/>
    <property type="match status" value="1"/>
</dbReference>
<dbReference type="EC" id="3.1.11.6" evidence="6"/>
<keyword evidence="4 8" id="KW-0378">Hydrolase</keyword>
<dbReference type="AlphaFoldDB" id="A0A222MWM7"/>
<evidence type="ECO:0000256" key="7">
    <source>
        <dbReference type="SAM" id="Coils"/>
    </source>
</evidence>
<comment type="similarity">
    <text evidence="1">Belongs to the XseB family.</text>
</comment>
<dbReference type="SUPFAM" id="SSF116842">
    <property type="entry name" value="XseB-like"/>
    <property type="match status" value="1"/>
</dbReference>
<evidence type="ECO:0000256" key="6">
    <source>
        <dbReference type="NCBIfam" id="TIGR01280"/>
    </source>
</evidence>
<keyword evidence="7" id="KW-0175">Coiled coil</keyword>
<evidence type="ECO:0000256" key="1">
    <source>
        <dbReference type="ARBA" id="ARBA00009998"/>
    </source>
</evidence>
<evidence type="ECO:0000256" key="3">
    <source>
        <dbReference type="ARBA" id="ARBA00022722"/>
    </source>
</evidence>
<dbReference type="GO" id="GO:0006308">
    <property type="term" value="P:DNA catabolic process"/>
    <property type="evidence" value="ECO:0007669"/>
    <property type="project" value="UniProtKB-UniRule"/>
</dbReference>
<organism evidence="8 9">
    <name type="scientific">Campylobacter avium LMG 24591</name>
    <dbReference type="NCBI Taxonomy" id="522484"/>
    <lineage>
        <taxon>Bacteria</taxon>
        <taxon>Pseudomonadati</taxon>
        <taxon>Campylobacterota</taxon>
        <taxon>Epsilonproteobacteria</taxon>
        <taxon>Campylobacterales</taxon>
        <taxon>Campylobacteraceae</taxon>
        <taxon>Campylobacter</taxon>
    </lineage>
</organism>
<dbReference type="Proteomes" id="UP000201169">
    <property type="component" value="Chromosome"/>
</dbReference>
<keyword evidence="9" id="KW-1185">Reference proteome</keyword>
<dbReference type="RefSeq" id="WP_094324817.1">
    <property type="nucleotide sequence ID" value="NZ_CP022347.1"/>
</dbReference>
<dbReference type="InterPro" id="IPR003761">
    <property type="entry name" value="Exonuc_VII_S"/>
</dbReference>
<evidence type="ECO:0000313" key="8">
    <source>
        <dbReference type="EMBL" id="ASQ30030.1"/>
    </source>
</evidence>
<sequence length="58" mass="6701">MSFEEHINKVNKALEDLNSEDLSLDEGIKLYKKAVVDLKKAREVLDKAQLEIEKIDNE</sequence>
<keyword evidence="2" id="KW-0963">Cytoplasm</keyword>
<proteinExistence type="inferred from homology"/>
<dbReference type="KEGG" id="cavi:CAV_0362"/>
<evidence type="ECO:0000256" key="2">
    <source>
        <dbReference type="ARBA" id="ARBA00022490"/>
    </source>
</evidence>
<keyword evidence="5" id="KW-0269">Exonuclease</keyword>
<evidence type="ECO:0000256" key="5">
    <source>
        <dbReference type="ARBA" id="ARBA00022839"/>
    </source>
</evidence>
<dbReference type="NCBIfam" id="TIGR01280">
    <property type="entry name" value="xseB"/>
    <property type="match status" value="1"/>
</dbReference>
<dbReference type="GO" id="GO:0008855">
    <property type="term" value="F:exodeoxyribonuclease VII activity"/>
    <property type="evidence" value="ECO:0007669"/>
    <property type="project" value="UniProtKB-UniRule"/>
</dbReference>
<dbReference type="EMBL" id="CP022347">
    <property type="protein sequence ID" value="ASQ30030.1"/>
    <property type="molecule type" value="Genomic_DNA"/>
</dbReference>
<protein>
    <recommendedName>
        <fullName evidence="6">Exodeoxyribonuclease VII small subunit</fullName>
        <ecNumber evidence="6">3.1.11.6</ecNumber>
    </recommendedName>
</protein>
<evidence type="ECO:0000256" key="4">
    <source>
        <dbReference type="ARBA" id="ARBA00022801"/>
    </source>
</evidence>
<dbReference type="GO" id="GO:0009318">
    <property type="term" value="C:exodeoxyribonuclease VII complex"/>
    <property type="evidence" value="ECO:0007669"/>
    <property type="project" value="UniProtKB-UniRule"/>
</dbReference>
<reference evidence="8 9" key="1">
    <citation type="submission" date="2017-07" db="EMBL/GenBank/DDBJ databases">
        <title>Analysis of two Campylobacter avium genomes and identification of a novel hippuricase gene.</title>
        <authorList>
            <person name="Miller W.G."/>
            <person name="Chapman M.H."/>
            <person name="Yee E."/>
            <person name="Revez J."/>
            <person name="Bono J.L."/>
            <person name="Rossi M."/>
        </authorList>
    </citation>
    <scope>NUCLEOTIDE SEQUENCE [LARGE SCALE GENOMIC DNA]</scope>
    <source>
        <strain evidence="8 9">LMG 24591</strain>
    </source>
</reference>